<keyword evidence="2" id="KW-0489">Methyltransferase</keyword>
<dbReference type="Proteomes" id="UP001168528">
    <property type="component" value="Unassembled WGS sequence"/>
</dbReference>
<evidence type="ECO:0000259" key="1">
    <source>
        <dbReference type="Pfam" id="PF05050"/>
    </source>
</evidence>
<gene>
    <name evidence="2" type="ORF">Q0590_34490</name>
</gene>
<reference evidence="2" key="1">
    <citation type="submission" date="2023-07" db="EMBL/GenBank/DDBJ databases">
        <title>The genome sequence of Rhodocytophaga aerolata KACC 12507.</title>
        <authorList>
            <person name="Zhang X."/>
        </authorList>
    </citation>
    <scope>NUCLEOTIDE SEQUENCE</scope>
    <source>
        <strain evidence="2">KACC 12507</strain>
    </source>
</reference>
<dbReference type="SUPFAM" id="SSF53335">
    <property type="entry name" value="S-adenosyl-L-methionine-dependent methyltransferases"/>
    <property type="match status" value="1"/>
</dbReference>
<evidence type="ECO:0000313" key="3">
    <source>
        <dbReference type="Proteomes" id="UP001168528"/>
    </source>
</evidence>
<evidence type="ECO:0000313" key="2">
    <source>
        <dbReference type="EMBL" id="MDO1451434.1"/>
    </source>
</evidence>
<name>A0ABT8RJ50_9BACT</name>
<dbReference type="PANTHER" id="PTHR34203:SF15">
    <property type="entry name" value="SLL1173 PROTEIN"/>
    <property type="match status" value="1"/>
</dbReference>
<sequence length="270" mass="31299">MKLFFKILFKEFYHLFLTQSSREFLRLAALYGDTPRYQPRNVEFMGQQLQVPDCFSFLWQFKEIFVDEAYKFNSISSVPTILDCGANVGTSVLYFKRLFPTARIIAFEADPQIARILINNLQVNRIEQVEVISKAVWIDNAGIEISPEGADGASVYGKGQKIQIPSVRLKEYLQHEPVIDMLKIDIEGAETAVLHDCQDVLGHVQHLFIEYHAYLDQPQELADILSILQKNGFRYFIRDDQDRKSPFVLRKYKNDTGMDLQLNIFAYRNV</sequence>
<dbReference type="PANTHER" id="PTHR34203">
    <property type="entry name" value="METHYLTRANSFERASE, FKBM FAMILY PROTEIN"/>
    <property type="match status" value="1"/>
</dbReference>
<dbReference type="InterPro" id="IPR052514">
    <property type="entry name" value="SAM-dependent_MTase"/>
</dbReference>
<dbReference type="GO" id="GO:0008168">
    <property type="term" value="F:methyltransferase activity"/>
    <property type="evidence" value="ECO:0007669"/>
    <property type="project" value="UniProtKB-KW"/>
</dbReference>
<feature type="domain" description="Methyltransferase FkbM" evidence="1">
    <location>
        <begin position="83"/>
        <end position="235"/>
    </location>
</feature>
<dbReference type="NCBIfam" id="TIGR01444">
    <property type="entry name" value="fkbM_fam"/>
    <property type="match status" value="1"/>
</dbReference>
<dbReference type="RefSeq" id="WP_302042232.1">
    <property type="nucleotide sequence ID" value="NZ_JAUKPO010000059.1"/>
</dbReference>
<dbReference type="GO" id="GO:0032259">
    <property type="term" value="P:methylation"/>
    <property type="evidence" value="ECO:0007669"/>
    <property type="project" value="UniProtKB-KW"/>
</dbReference>
<dbReference type="Pfam" id="PF05050">
    <property type="entry name" value="Methyltransf_21"/>
    <property type="match status" value="1"/>
</dbReference>
<dbReference type="EMBL" id="JAUKPO010000059">
    <property type="protein sequence ID" value="MDO1451434.1"/>
    <property type="molecule type" value="Genomic_DNA"/>
</dbReference>
<dbReference type="InterPro" id="IPR006342">
    <property type="entry name" value="FkbM_mtfrase"/>
</dbReference>
<comment type="caution">
    <text evidence="2">The sequence shown here is derived from an EMBL/GenBank/DDBJ whole genome shotgun (WGS) entry which is preliminary data.</text>
</comment>
<keyword evidence="2" id="KW-0808">Transferase</keyword>
<dbReference type="InterPro" id="IPR029063">
    <property type="entry name" value="SAM-dependent_MTases_sf"/>
</dbReference>
<protein>
    <submittedName>
        <fullName evidence="2">FkbM family methyltransferase</fullName>
    </submittedName>
</protein>
<accession>A0ABT8RJ50</accession>
<dbReference type="Gene3D" id="3.40.50.150">
    <property type="entry name" value="Vaccinia Virus protein VP39"/>
    <property type="match status" value="1"/>
</dbReference>
<keyword evidence="3" id="KW-1185">Reference proteome</keyword>
<proteinExistence type="predicted"/>
<organism evidence="2 3">
    <name type="scientific">Rhodocytophaga aerolata</name>
    <dbReference type="NCBI Taxonomy" id="455078"/>
    <lineage>
        <taxon>Bacteria</taxon>
        <taxon>Pseudomonadati</taxon>
        <taxon>Bacteroidota</taxon>
        <taxon>Cytophagia</taxon>
        <taxon>Cytophagales</taxon>
        <taxon>Rhodocytophagaceae</taxon>
        <taxon>Rhodocytophaga</taxon>
    </lineage>
</organism>